<feature type="transmembrane region" description="Helical" evidence="1">
    <location>
        <begin position="120"/>
        <end position="142"/>
    </location>
</feature>
<dbReference type="Proteomes" id="UP001180453">
    <property type="component" value="Unassembled WGS sequence"/>
</dbReference>
<feature type="transmembrane region" description="Helical" evidence="1">
    <location>
        <begin position="12"/>
        <end position="32"/>
    </location>
</feature>
<evidence type="ECO:0000259" key="2">
    <source>
        <dbReference type="Pfam" id="PF02517"/>
    </source>
</evidence>
<organism evidence="3 4">
    <name type="scientific">Roseateles saccharophilus</name>
    <name type="common">Pseudomonas saccharophila</name>
    <dbReference type="NCBI Taxonomy" id="304"/>
    <lineage>
        <taxon>Bacteria</taxon>
        <taxon>Pseudomonadati</taxon>
        <taxon>Pseudomonadota</taxon>
        <taxon>Betaproteobacteria</taxon>
        <taxon>Burkholderiales</taxon>
        <taxon>Sphaerotilaceae</taxon>
        <taxon>Roseateles</taxon>
    </lineage>
</organism>
<dbReference type="GO" id="GO:0006508">
    <property type="term" value="P:proteolysis"/>
    <property type="evidence" value="ECO:0007669"/>
    <property type="project" value="UniProtKB-KW"/>
</dbReference>
<dbReference type="Pfam" id="PF02517">
    <property type="entry name" value="Rce1-like"/>
    <property type="match status" value="1"/>
</dbReference>
<feature type="transmembrane region" description="Helical" evidence="1">
    <location>
        <begin position="48"/>
        <end position="67"/>
    </location>
</feature>
<dbReference type="RefSeq" id="WP_310262645.1">
    <property type="nucleotide sequence ID" value="NZ_JAVDXU010000001.1"/>
</dbReference>
<dbReference type="InterPro" id="IPR003675">
    <property type="entry name" value="Rce1/LyrA-like_dom"/>
</dbReference>
<feature type="domain" description="CAAX prenyl protease 2/Lysostaphin resistance protein A-like" evidence="2">
    <location>
        <begin position="124"/>
        <end position="219"/>
    </location>
</feature>
<name>A0ABU1YIM5_ROSSA</name>
<keyword evidence="3" id="KW-0645">Protease</keyword>
<evidence type="ECO:0000313" key="3">
    <source>
        <dbReference type="EMBL" id="MDR7268707.1"/>
    </source>
</evidence>
<dbReference type="GO" id="GO:0008233">
    <property type="term" value="F:peptidase activity"/>
    <property type="evidence" value="ECO:0007669"/>
    <property type="project" value="UniProtKB-KW"/>
</dbReference>
<keyword evidence="1" id="KW-0472">Membrane</keyword>
<keyword evidence="1" id="KW-1133">Transmembrane helix</keyword>
<proteinExistence type="predicted"/>
<evidence type="ECO:0000256" key="1">
    <source>
        <dbReference type="SAM" id="Phobius"/>
    </source>
</evidence>
<feature type="transmembrane region" description="Helical" evidence="1">
    <location>
        <begin position="179"/>
        <end position="201"/>
    </location>
</feature>
<keyword evidence="1" id="KW-0812">Transmembrane</keyword>
<feature type="transmembrane region" description="Helical" evidence="1">
    <location>
        <begin position="154"/>
        <end position="173"/>
    </location>
</feature>
<evidence type="ECO:0000313" key="4">
    <source>
        <dbReference type="Proteomes" id="UP001180453"/>
    </source>
</evidence>
<keyword evidence="3" id="KW-0378">Hydrolase</keyword>
<dbReference type="PANTHER" id="PTHR39430:SF1">
    <property type="entry name" value="PROTEASE"/>
    <property type="match status" value="1"/>
</dbReference>
<feature type="transmembrane region" description="Helical" evidence="1">
    <location>
        <begin position="213"/>
        <end position="237"/>
    </location>
</feature>
<dbReference type="EMBL" id="JAVDXU010000001">
    <property type="protein sequence ID" value="MDR7268707.1"/>
    <property type="molecule type" value="Genomic_DNA"/>
</dbReference>
<feature type="transmembrane region" description="Helical" evidence="1">
    <location>
        <begin position="257"/>
        <end position="275"/>
    </location>
</feature>
<comment type="caution">
    <text evidence="3">The sequence shown here is derived from an EMBL/GenBank/DDBJ whole genome shotgun (WGS) entry which is preliminary data.</text>
</comment>
<sequence>MNKLLRNDQGQLRSGWWILLFAAVFLVSQWLYRPVSQGLQQLGVTKSWLLPLPVVFLLAVTWVCMRLRRQRLAAVGLALDAGWWRQLLGGISFGVAQMLAVAALMLLAGGVRFELDPARGWAALGYGIWCFTWVATLEELLFRGFVFQRLVDGLGAPAALLLAGALFAAAHLGNPGMDGSSLLLATLDNGLGAILLGLAWLRTGSLALPIGIHFGWNWMQGGVLGFDVSGLAQAGWWQPHLLDVPPWLSGGAFGPEASVLAVVADAAAVLLLWRWKGMAGKARSDGRAVADDMPQHPLLQLGKPRRRA</sequence>
<reference evidence="3 4" key="1">
    <citation type="submission" date="2023-07" db="EMBL/GenBank/DDBJ databases">
        <title>Sorghum-associated microbial communities from plants grown in Nebraska, USA.</title>
        <authorList>
            <person name="Schachtman D."/>
        </authorList>
    </citation>
    <scope>NUCLEOTIDE SEQUENCE [LARGE SCALE GENOMIC DNA]</scope>
    <source>
        <strain evidence="3 4">BE314</strain>
    </source>
</reference>
<dbReference type="PANTHER" id="PTHR39430">
    <property type="entry name" value="MEMBRANE-ASSOCIATED PROTEASE-RELATED"/>
    <property type="match status" value="1"/>
</dbReference>
<gene>
    <name evidence="3" type="ORF">J2X20_001336</name>
</gene>
<protein>
    <submittedName>
        <fullName evidence="3">Membrane protease YdiL (CAAX protease family)</fullName>
    </submittedName>
</protein>
<keyword evidence="4" id="KW-1185">Reference proteome</keyword>
<feature type="transmembrane region" description="Helical" evidence="1">
    <location>
        <begin position="87"/>
        <end position="108"/>
    </location>
</feature>
<accession>A0ABU1YIM5</accession>